<dbReference type="EMBL" id="MJFZ01001992">
    <property type="protein sequence ID" value="RAW21169.1"/>
    <property type="molecule type" value="Genomic_DNA"/>
</dbReference>
<evidence type="ECO:0000313" key="2">
    <source>
        <dbReference type="EMBL" id="RAW21169.1"/>
    </source>
</evidence>
<sequence length="158" mass="17123">SCIHIRRTRRHRSRIYTGDPPELQGAPELKVSMQDKLNLSGLLNALDGVIDCPGRIAIMTTNHSEKLDPALIRPGRVHKKLMLGHMDATQIQNMIEYYFATFITSTQSELLGNAINDGSAPVTPAAVEALCSEHDGVDAVLNAICQMPMAVSTAVDSA</sequence>
<organism evidence="2 3">
    <name type="scientific">Phytophthora cactorum</name>
    <dbReference type="NCBI Taxonomy" id="29920"/>
    <lineage>
        <taxon>Eukaryota</taxon>
        <taxon>Sar</taxon>
        <taxon>Stramenopiles</taxon>
        <taxon>Oomycota</taxon>
        <taxon>Peronosporomycetes</taxon>
        <taxon>Peronosporales</taxon>
        <taxon>Peronosporaceae</taxon>
        <taxon>Phytophthora</taxon>
    </lineage>
</organism>
<dbReference type="Pfam" id="PF00004">
    <property type="entry name" value="AAA"/>
    <property type="match status" value="1"/>
</dbReference>
<proteinExistence type="predicted"/>
<dbReference type="InterPro" id="IPR027417">
    <property type="entry name" value="P-loop_NTPase"/>
</dbReference>
<evidence type="ECO:0000313" key="3">
    <source>
        <dbReference type="Proteomes" id="UP000251314"/>
    </source>
</evidence>
<dbReference type="GO" id="GO:0016887">
    <property type="term" value="F:ATP hydrolysis activity"/>
    <property type="evidence" value="ECO:0007669"/>
    <property type="project" value="InterPro"/>
</dbReference>
<dbReference type="PANTHER" id="PTHR23070">
    <property type="entry name" value="BCS1 AAA-TYPE ATPASE"/>
    <property type="match status" value="1"/>
</dbReference>
<dbReference type="Gene3D" id="3.40.50.300">
    <property type="entry name" value="P-loop containing nucleotide triphosphate hydrolases"/>
    <property type="match status" value="1"/>
</dbReference>
<dbReference type="InterPro" id="IPR050747">
    <property type="entry name" value="Mitochondrial_chaperone_BCS1"/>
</dbReference>
<feature type="non-terminal residue" evidence="2">
    <location>
        <position position="1"/>
    </location>
</feature>
<feature type="domain" description="ATPase AAA-type core" evidence="1">
    <location>
        <begin position="38"/>
        <end position="83"/>
    </location>
</feature>
<dbReference type="STRING" id="29920.A0A329RB38"/>
<dbReference type="GO" id="GO:0005524">
    <property type="term" value="F:ATP binding"/>
    <property type="evidence" value="ECO:0007669"/>
    <property type="project" value="InterPro"/>
</dbReference>
<accession>A0A329RB38</accession>
<dbReference type="VEuPathDB" id="FungiDB:PC110_g22388"/>
<dbReference type="SUPFAM" id="SSF52540">
    <property type="entry name" value="P-loop containing nucleoside triphosphate hydrolases"/>
    <property type="match status" value="1"/>
</dbReference>
<reference evidence="2 3" key="1">
    <citation type="submission" date="2018-01" db="EMBL/GenBank/DDBJ databases">
        <title>Draft genome of the strawberry crown rot pathogen Phytophthora cactorum.</title>
        <authorList>
            <person name="Armitage A.D."/>
            <person name="Lysoe E."/>
            <person name="Nellist C.F."/>
            <person name="Harrison R.J."/>
            <person name="Brurberg M.B."/>
        </authorList>
    </citation>
    <scope>NUCLEOTIDE SEQUENCE [LARGE SCALE GENOMIC DNA]</scope>
    <source>
        <strain evidence="2 3">10300</strain>
    </source>
</reference>
<comment type="caution">
    <text evidence="2">The sequence shown here is derived from an EMBL/GenBank/DDBJ whole genome shotgun (WGS) entry which is preliminary data.</text>
</comment>
<gene>
    <name evidence="2" type="ORF">PC110_g22388</name>
</gene>
<name>A0A329RB38_9STRA</name>
<keyword evidence="3" id="KW-1185">Reference proteome</keyword>
<dbReference type="Proteomes" id="UP000251314">
    <property type="component" value="Unassembled WGS sequence"/>
</dbReference>
<evidence type="ECO:0000259" key="1">
    <source>
        <dbReference type="Pfam" id="PF00004"/>
    </source>
</evidence>
<protein>
    <recommendedName>
        <fullName evidence="1">ATPase AAA-type core domain-containing protein</fullName>
    </recommendedName>
</protein>
<dbReference type="AlphaFoldDB" id="A0A329RB38"/>
<dbReference type="OrthoDB" id="10251412at2759"/>
<dbReference type="InterPro" id="IPR003959">
    <property type="entry name" value="ATPase_AAA_core"/>
</dbReference>